<dbReference type="RefSeq" id="WP_147661581.1">
    <property type="nucleotide sequence ID" value="NZ_CP042905.2"/>
</dbReference>
<keyword evidence="3" id="KW-1185">Reference proteome</keyword>
<dbReference type="Gene3D" id="3.30.1050.10">
    <property type="entry name" value="SCP2 sterol-binding domain"/>
    <property type="match status" value="1"/>
</dbReference>
<gene>
    <name evidence="2" type="ORF">DSAG12_00445</name>
</gene>
<reference evidence="2 3" key="2">
    <citation type="journal article" date="2024" name="Int. J. Syst. Evol. Microbiol.">
        <title>Promethearchaeum syntrophicum gen. nov., sp. nov., an anaerobic, obligately syntrophic archaeon, the first isolate of the lineage 'Asgard' archaea, and proposal of the new archaeal phylum Promethearchaeota phyl. nov. and kingdom Promethearchaeati regn. nov.</title>
        <authorList>
            <person name="Imachi H."/>
            <person name="Nobu M.K."/>
            <person name="Kato S."/>
            <person name="Takaki Y."/>
            <person name="Miyazaki M."/>
            <person name="Miyata M."/>
            <person name="Ogawara M."/>
            <person name="Saito Y."/>
            <person name="Sakai S."/>
            <person name="Tahara Y.O."/>
            <person name="Takano Y."/>
            <person name="Tasumi E."/>
            <person name="Uematsu K."/>
            <person name="Yoshimura T."/>
            <person name="Itoh T."/>
            <person name="Ohkuma M."/>
            <person name="Takai K."/>
        </authorList>
    </citation>
    <scope>NUCLEOTIDE SEQUENCE [LARGE SCALE GENOMIC DNA]</scope>
    <source>
        <strain evidence="2 3">MK-D1</strain>
    </source>
</reference>
<dbReference type="InterPro" id="IPR003033">
    <property type="entry name" value="SCP2_sterol-bd_dom"/>
</dbReference>
<feature type="domain" description="SCP2" evidence="1">
    <location>
        <begin position="18"/>
        <end position="117"/>
    </location>
</feature>
<dbReference type="SUPFAM" id="SSF55718">
    <property type="entry name" value="SCP-like"/>
    <property type="match status" value="1"/>
</dbReference>
<dbReference type="AlphaFoldDB" id="A0A5B9D6H0"/>
<evidence type="ECO:0000313" key="2">
    <source>
        <dbReference type="EMBL" id="QEE14632.1"/>
    </source>
</evidence>
<protein>
    <submittedName>
        <fullName evidence="2">SCP2 sterol-binding domain-containing protein</fullName>
    </submittedName>
</protein>
<dbReference type="GeneID" id="41328448"/>
<sequence length="136" mass="15457">MGLKFGTQEWLDEYRKVLNENKAYEDAAKTWEGDFIFIVKPSGGLDHELRFWIDLHHGKSPGGKMLAPGEEKEAAFVFSGPWTNFHKLIQKKLDPIQGLMQGKFALKGDMGKVMRAVRAAQELVNTILMIDTEVYD</sequence>
<dbReference type="EMBL" id="CP042905">
    <property type="protein sequence ID" value="QEE14632.1"/>
    <property type="molecule type" value="Genomic_DNA"/>
</dbReference>
<proteinExistence type="predicted"/>
<name>A0A5B9D6H0_9ARCH</name>
<reference evidence="2 3" key="1">
    <citation type="journal article" date="2020" name="Nature">
        <title>Isolation of an archaeon at the prokaryote-eukaryote interface.</title>
        <authorList>
            <person name="Imachi H."/>
            <person name="Nobu M.K."/>
            <person name="Nakahara N."/>
            <person name="Morono Y."/>
            <person name="Ogawara M."/>
            <person name="Takaki Y."/>
            <person name="Takano Y."/>
            <person name="Uematsu K."/>
            <person name="Ikuta T."/>
            <person name="Ito M."/>
            <person name="Matsui Y."/>
            <person name="Miyazaki M."/>
            <person name="Murata K."/>
            <person name="Saito Y."/>
            <person name="Sakai S."/>
            <person name="Song C."/>
            <person name="Tasumi E."/>
            <person name="Yamanaka Y."/>
            <person name="Yamaguchi T."/>
            <person name="Kamagata Y."/>
            <person name="Tamaki H."/>
            <person name="Takai K."/>
        </authorList>
    </citation>
    <scope>NUCLEOTIDE SEQUENCE [LARGE SCALE GENOMIC DNA]</scope>
    <source>
        <strain evidence="2 3">MK-D1</strain>
    </source>
</reference>
<dbReference type="OrthoDB" id="51304at2157"/>
<dbReference type="InterPro" id="IPR036527">
    <property type="entry name" value="SCP2_sterol-bd_dom_sf"/>
</dbReference>
<dbReference type="KEGG" id="psyt:DSAG12_00445"/>
<dbReference type="Pfam" id="PF02036">
    <property type="entry name" value="SCP2"/>
    <property type="match status" value="1"/>
</dbReference>
<accession>A0A5B9D6H0</accession>
<dbReference type="Proteomes" id="UP000321408">
    <property type="component" value="Chromosome"/>
</dbReference>
<evidence type="ECO:0000259" key="1">
    <source>
        <dbReference type="Pfam" id="PF02036"/>
    </source>
</evidence>
<evidence type="ECO:0000313" key="3">
    <source>
        <dbReference type="Proteomes" id="UP000321408"/>
    </source>
</evidence>
<organism evidence="2 3">
    <name type="scientific">Promethearchaeum syntrophicum</name>
    <dbReference type="NCBI Taxonomy" id="2594042"/>
    <lineage>
        <taxon>Archaea</taxon>
        <taxon>Promethearchaeati</taxon>
        <taxon>Promethearchaeota</taxon>
        <taxon>Promethearchaeia</taxon>
        <taxon>Promethearchaeales</taxon>
        <taxon>Promethearchaeaceae</taxon>
        <taxon>Promethearchaeum</taxon>
    </lineage>
</organism>